<proteinExistence type="inferred from homology"/>
<dbReference type="AlphaFoldDB" id="A0A668VLG8"/>
<reference evidence="4" key="1">
    <citation type="submission" date="2025-08" db="UniProtKB">
        <authorList>
            <consortium name="Ensembl"/>
        </authorList>
    </citation>
    <scope>IDENTIFICATION</scope>
</reference>
<keyword evidence="2" id="KW-0547">Nucleotide-binding</keyword>
<dbReference type="PANTHER" id="PTHR14187:SF5">
    <property type="entry name" value="HEAT SHOCK 70 KDA PROTEIN 12A"/>
    <property type="match status" value="1"/>
</dbReference>
<dbReference type="OMA" id="FVKIAGC"/>
<dbReference type="InterPro" id="IPR013126">
    <property type="entry name" value="Hsp_70_fam"/>
</dbReference>
<dbReference type="CDD" id="cd10229">
    <property type="entry name" value="ASKHA_NBD_HSP70_HSPA12"/>
    <property type="match status" value="1"/>
</dbReference>
<dbReference type="Ensembl" id="ENSOABT00000052713.2">
    <property type="protein sequence ID" value="ENSOABP00000051408.2"/>
    <property type="gene ID" value="ENSOABG00000022863.2"/>
</dbReference>
<dbReference type="GO" id="GO:0005524">
    <property type="term" value="F:ATP binding"/>
    <property type="evidence" value="ECO:0007669"/>
    <property type="project" value="UniProtKB-KW"/>
</dbReference>
<protein>
    <recommendedName>
        <fullName evidence="6">Heat shock protein 12A</fullName>
    </recommendedName>
</protein>
<evidence type="ECO:0000313" key="5">
    <source>
        <dbReference type="Proteomes" id="UP000472276"/>
    </source>
</evidence>
<dbReference type="PANTHER" id="PTHR14187">
    <property type="entry name" value="ALPHA KINASE/ELONGATION FACTOR 2 KINASE"/>
    <property type="match status" value="1"/>
</dbReference>
<evidence type="ECO:0000256" key="1">
    <source>
        <dbReference type="ARBA" id="ARBA00007381"/>
    </source>
</evidence>
<gene>
    <name evidence="4" type="primary">LOC116316398</name>
</gene>
<reference evidence="4" key="2">
    <citation type="submission" date="2025-09" db="UniProtKB">
        <authorList>
            <consortium name="Ensembl"/>
        </authorList>
    </citation>
    <scope>IDENTIFICATION</scope>
</reference>
<dbReference type="Pfam" id="PF00012">
    <property type="entry name" value="HSP70"/>
    <property type="match status" value="1"/>
</dbReference>
<sequence length="570" mass="64430">MASSAINYLFIIAIDFGTTYSGYAFSLTPREAEIDPFLKRWGKKFGLDTPKTPTCILFNEDKEFIEFGYEAKAVYIRMHREEAKKHYFFENFKMALNGKKLSRDVVITAANRKSMKALKVFTEALRYLKDDALRTINVNTEGRKFTASDFTWVLTVPAIWDPSAKQFMREAATQAGIITEGTQHQLIMALEPEAASVWCKKLPADGFITQNHDGGPLDQSPGTQLMVVDCGGGTIDITVHEVLYGGALKELHKSSGNDLGGQAVDRKFKEFLREIFSHGVWDEYEENFPSEVQRIMYDFLYFKQVVDDVQITCPFNLGILAQKKQEIEKFFESVRGVSWDEGSIIISKERLRSFFAESLKGITNSLREILKKDLNIEYILLVGGYAESQILRHHVIAQFGDQCKVLCPFRPQEAIIKGAVMFGRNPGLVTSRKSAFTYGFAVAESFQHRAAKKFRVSGEKNCCDIFRKLVEEGEDVGWDETREFILNPSEANLTSMKISLYRTERKNPKYVDEVGVEEICSLHVDMPDTSGGINRKVKLEFKFGSTEVTFTATDLVSGSKASVALDFMTK</sequence>
<name>A0A668VLG8_OREAU</name>
<evidence type="ECO:0000256" key="3">
    <source>
        <dbReference type="ARBA" id="ARBA00022840"/>
    </source>
</evidence>
<keyword evidence="3" id="KW-0067">ATP-binding</keyword>
<accession>A0A668VLG8</accession>
<keyword evidence="5" id="KW-1185">Reference proteome</keyword>
<dbReference type="SUPFAM" id="SSF53067">
    <property type="entry name" value="Actin-like ATPase domain"/>
    <property type="match status" value="2"/>
</dbReference>
<dbReference type="InterPro" id="IPR043129">
    <property type="entry name" value="ATPase_NBD"/>
</dbReference>
<comment type="similarity">
    <text evidence="1">Belongs to the heat shock protein 70 family.</text>
</comment>
<evidence type="ECO:0000256" key="2">
    <source>
        <dbReference type="ARBA" id="ARBA00022741"/>
    </source>
</evidence>
<dbReference type="GO" id="GO:0140662">
    <property type="term" value="F:ATP-dependent protein folding chaperone"/>
    <property type="evidence" value="ECO:0007669"/>
    <property type="project" value="InterPro"/>
</dbReference>
<dbReference type="Gene3D" id="3.30.420.40">
    <property type="match status" value="2"/>
</dbReference>
<organism evidence="4 5">
    <name type="scientific">Oreochromis aureus</name>
    <name type="common">Israeli tilapia</name>
    <name type="synonym">Chromis aureus</name>
    <dbReference type="NCBI Taxonomy" id="47969"/>
    <lineage>
        <taxon>Eukaryota</taxon>
        <taxon>Metazoa</taxon>
        <taxon>Chordata</taxon>
        <taxon>Craniata</taxon>
        <taxon>Vertebrata</taxon>
        <taxon>Euteleostomi</taxon>
        <taxon>Actinopterygii</taxon>
        <taxon>Neopterygii</taxon>
        <taxon>Teleostei</taxon>
        <taxon>Neoteleostei</taxon>
        <taxon>Acanthomorphata</taxon>
        <taxon>Ovalentaria</taxon>
        <taxon>Cichlomorphae</taxon>
        <taxon>Cichliformes</taxon>
        <taxon>Cichlidae</taxon>
        <taxon>African cichlids</taxon>
        <taxon>Pseudocrenilabrinae</taxon>
        <taxon>Oreochromini</taxon>
        <taxon>Oreochromis</taxon>
    </lineage>
</organism>
<evidence type="ECO:0008006" key="6">
    <source>
        <dbReference type="Google" id="ProtNLM"/>
    </source>
</evidence>
<dbReference type="Proteomes" id="UP000472276">
    <property type="component" value="Unassembled WGS sequence"/>
</dbReference>
<evidence type="ECO:0000313" key="4">
    <source>
        <dbReference type="Ensembl" id="ENSOABP00000051408.2"/>
    </source>
</evidence>